<gene>
    <name evidence="1" type="ORF">NCTC11647_01230</name>
</gene>
<evidence type="ECO:0000313" key="2">
    <source>
        <dbReference type="Proteomes" id="UP000251647"/>
    </source>
</evidence>
<organism evidence="1 2">
    <name type="scientific">Photobacterium damselae</name>
    <dbReference type="NCBI Taxonomy" id="38293"/>
    <lineage>
        <taxon>Bacteria</taxon>
        <taxon>Pseudomonadati</taxon>
        <taxon>Pseudomonadota</taxon>
        <taxon>Gammaproteobacteria</taxon>
        <taxon>Vibrionales</taxon>
        <taxon>Vibrionaceae</taxon>
        <taxon>Photobacterium</taxon>
    </lineage>
</organism>
<sequence>MGNSDRVTTADLRSDKRLNTLLDQAKNYDFYQLVELLLKLTEQDPSSEEWESNCRLIFSTSASLGFASSDITELEALSDESYRIETAFLGLNGAQSPLPGFLLEQIATENENGVRRAFLDFFNNRLLALVYQLWRKYRYYVCYQDNASDLFSSQLFALVGLSDSDLRGETPINWSKMLSYAGTLAGRSRSPQVVAGIIAHCFELENVAIRQWEIRTVDIVQEQQMCLGMNNCRLGESTIIGAKVKDCTGKFVVEIKDLTRERFNDFLPSGKEYQPLCKLVEFVLREQMAFDLELELKKEEVPSMCLTRDSQLSLGWSSFLDAKNSDCKVKIQVRQ</sequence>
<dbReference type="EMBL" id="UATL01000001">
    <property type="protein sequence ID" value="SPY28143.1"/>
    <property type="molecule type" value="Genomic_DNA"/>
</dbReference>
<proteinExistence type="predicted"/>
<dbReference type="PANTHER" id="PTHR35564">
    <property type="match status" value="1"/>
</dbReference>
<name>A0A2T3QLZ0_PHODM</name>
<evidence type="ECO:0000313" key="1">
    <source>
        <dbReference type="EMBL" id="SPY28143.1"/>
    </source>
</evidence>
<dbReference type="Proteomes" id="UP000251647">
    <property type="component" value="Unassembled WGS sequence"/>
</dbReference>
<dbReference type="AlphaFoldDB" id="A0A2T3QLZ0"/>
<dbReference type="OrthoDB" id="1523296at2"/>
<dbReference type="InterPro" id="IPR010732">
    <property type="entry name" value="T6SS_TssG-like"/>
</dbReference>
<protein>
    <submittedName>
        <fullName evidence="1">Uncharacterized protein conserved in bacteria</fullName>
    </submittedName>
</protein>
<dbReference type="PANTHER" id="PTHR35564:SF3">
    <property type="entry name" value="TYPE VI SECRETION SYSTEM BASEPLATE SUBUNIT TSSG"/>
    <property type="match status" value="1"/>
</dbReference>
<reference evidence="1 2" key="1">
    <citation type="submission" date="2018-06" db="EMBL/GenBank/DDBJ databases">
        <authorList>
            <consortium name="Pathogen Informatics"/>
            <person name="Doyle S."/>
        </authorList>
    </citation>
    <scope>NUCLEOTIDE SEQUENCE [LARGE SCALE GENOMIC DNA]</scope>
    <source>
        <strain evidence="1 2">NCTC11647</strain>
    </source>
</reference>
<accession>A0A2T3QLZ0</accession>
<dbReference type="RefSeq" id="WP_005299553.1">
    <property type="nucleotide sequence ID" value="NZ_PYOG01000005.1"/>
</dbReference>
<dbReference type="Pfam" id="PF06996">
    <property type="entry name" value="T6SS_TssG"/>
    <property type="match status" value="1"/>
</dbReference>
<dbReference type="NCBIfam" id="TIGR03347">
    <property type="entry name" value="VI_chp_1"/>
    <property type="match status" value="1"/>
</dbReference>